<dbReference type="Proteomes" id="UP000001819">
    <property type="component" value="Chromosome X"/>
</dbReference>
<feature type="region of interest" description="Disordered" evidence="1">
    <location>
        <begin position="362"/>
        <end position="392"/>
    </location>
</feature>
<dbReference type="AlphaFoldDB" id="A0A6I8VID4"/>
<reference evidence="3" key="1">
    <citation type="submission" date="2025-08" db="UniProtKB">
        <authorList>
            <consortium name="RefSeq"/>
        </authorList>
    </citation>
    <scope>IDENTIFICATION</scope>
    <source>
        <strain evidence="3">MV-25-SWS-2005</strain>
        <tissue evidence="3">Whole body</tissue>
    </source>
</reference>
<dbReference type="KEGG" id="dpo:26533957"/>
<feature type="compositionally biased region" description="Basic and acidic residues" evidence="1">
    <location>
        <begin position="621"/>
        <end position="630"/>
    </location>
</feature>
<gene>
    <name evidence="3" type="primary">LOC26533957</name>
</gene>
<dbReference type="RefSeq" id="XP_015041755.2">
    <property type="nucleotide sequence ID" value="XM_015186269.2"/>
</dbReference>
<name>A0A6I8VID4_DROPS</name>
<feature type="compositionally biased region" description="Low complexity" evidence="1">
    <location>
        <begin position="635"/>
        <end position="646"/>
    </location>
</feature>
<evidence type="ECO:0000313" key="2">
    <source>
        <dbReference type="Proteomes" id="UP000001819"/>
    </source>
</evidence>
<evidence type="ECO:0000256" key="1">
    <source>
        <dbReference type="SAM" id="MobiDB-lite"/>
    </source>
</evidence>
<organism evidence="2 3">
    <name type="scientific">Drosophila pseudoobscura pseudoobscura</name>
    <name type="common">Fruit fly</name>
    <dbReference type="NCBI Taxonomy" id="46245"/>
    <lineage>
        <taxon>Eukaryota</taxon>
        <taxon>Metazoa</taxon>
        <taxon>Ecdysozoa</taxon>
        <taxon>Arthropoda</taxon>
        <taxon>Hexapoda</taxon>
        <taxon>Insecta</taxon>
        <taxon>Pterygota</taxon>
        <taxon>Neoptera</taxon>
        <taxon>Endopterygota</taxon>
        <taxon>Diptera</taxon>
        <taxon>Brachycera</taxon>
        <taxon>Muscomorpha</taxon>
        <taxon>Ephydroidea</taxon>
        <taxon>Drosophilidae</taxon>
        <taxon>Drosophila</taxon>
        <taxon>Sophophora</taxon>
    </lineage>
</organism>
<keyword evidence="2" id="KW-1185">Reference proteome</keyword>
<accession>A0A6I8VID4</accession>
<feature type="compositionally biased region" description="Acidic residues" evidence="1">
    <location>
        <begin position="649"/>
        <end position="658"/>
    </location>
</feature>
<dbReference type="ExpressionAtlas" id="A0A6I8VID4">
    <property type="expression patterns" value="baseline"/>
</dbReference>
<proteinExistence type="predicted"/>
<evidence type="ECO:0000313" key="3">
    <source>
        <dbReference type="RefSeq" id="XP_015041755.2"/>
    </source>
</evidence>
<feature type="compositionally biased region" description="Low complexity" evidence="1">
    <location>
        <begin position="362"/>
        <end position="371"/>
    </location>
</feature>
<feature type="region of interest" description="Disordered" evidence="1">
    <location>
        <begin position="616"/>
        <end position="658"/>
    </location>
</feature>
<dbReference type="InParanoid" id="A0A6I8VID4"/>
<sequence>MPGMGRVSALIELVNMAERLDQSDVVSELAKSISDETEPKLTSSSDCLLADPLSGRFGEATDKLLDQVDPRRTATTFKRILKDLSKRRPSDHTGGLYDHYLRIFSHALSDQSPATSEGNSPMEWNDMNSCRCENSKPAMLAADQDQVQTKKQAMQKVVDNLSGVPELNGGLKPYCLPKSGSRQLIWNEVPLVEPGLSSEPHKMTKKARQHNENKGLKARPSPAADPIHFVIKQSSLYSLIDTYQRQMQSLRQSLHSKHDWWKEVIDKGLAPGHSPSKRYAVAAPDDPVSFPEELANQADMGSEPQIGEDLMDNMGSQMNMSPMECIMGSNVGSGDQIGGGQAGNLTLNAFRKSKLPLETFIEDPQPQEQPAQDPPIQRPSKTDSSAQDPTSLGPVLDKILQRLDTLQESKCSNVTGSEKDLADLSCCFADPADGAPCDINGSWESLVLGVRINIQTPKKSKSAEGEQKPTCYSPKLGKSRRECVKINPSQPNDKADSEKEELTQSDLMVNVSVQETVPPRAHVIVENLDDWDFSGHTLSMQGGPVSLAFRKVKSNLVGNFVGYCRTCGCVDTIFGSWTFCQPSEDCQDIMSLVDRRDLLRRLDEKQKGRDKEQFYLGSRFAQKEKERMEPESMNSQKSSPQPQSGQATEGEECDYTFW</sequence>
<protein>
    <submittedName>
        <fullName evidence="3">Uncharacterized protein</fullName>
    </submittedName>
</protein>